<name>A0A3A9VUB9_9ACTN</name>
<feature type="chain" id="PRO_5038808558" evidence="4">
    <location>
        <begin position="30"/>
        <end position="334"/>
    </location>
</feature>
<dbReference type="Proteomes" id="UP000275024">
    <property type="component" value="Unassembled WGS sequence"/>
</dbReference>
<keyword evidence="8" id="KW-1185">Reference proteome</keyword>
<keyword evidence="1 2" id="KW-0456">Lyase</keyword>
<evidence type="ECO:0000313" key="8">
    <source>
        <dbReference type="Proteomes" id="UP000268652"/>
    </source>
</evidence>
<evidence type="ECO:0000313" key="6">
    <source>
        <dbReference type="EMBL" id="RKN04498.1"/>
    </source>
</evidence>
<evidence type="ECO:0000259" key="5">
    <source>
        <dbReference type="SMART" id="SM00656"/>
    </source>
</evidence>
<dbReference type="InterPro" id="IPR045032">
    <property type="entry name" value="PEL"/>
</dbReference>
<keyword evidence="2" id="KW-0964">Secreted</keyword>
<dbReference type="GO" id="GO:0030570">
    <property type="term" value="F:pectate lyase activity"/>
    <property type="evidence" value="ECO:0007669"/>
    <property type="project" value="InterPro"/>
</dbReference>
<organism evidence="6 9">
    <name type="scientific">Streptomyces radicis</name>
    <dbReference type="NCBI Taxonomy" id="1750517"/>
    <lineage>
        <taxon>Bacteria</taxon>
        <taxon>Bacillati</taxon>
        <taxon>Actinomycetota</taxon>
        <taxon>Actinomycetes</taxon>
        <taxon>Kitasatosporales</taxon>
        <taxon>Streptomycetaceae</taxon>
        <taxon>Streptomyces</taxon>
    </lineage>
</organism>
<dbReference type="PANTHER" id="PTHR31683">
    <property type="entry name" value="PECTATE LYASE 18-RELATED"/>
    <property type="match status" value="1"/>
</dbReference>
<evidence type="ECO:0000256" key="1">
    <source>
        <dbReference type="ARBA" id="ARBA00023239"/>
    </source>
</evidence>
<dbReference type="SMART" id="SM00656">
    <property type="entry name" value="Amb_all"/>
    <property type="match status" value="1"/>
</dbReference>
<dbReference type="Pfam" id="PF00544">
    <property type="entry name" value="Pectate_lyase_4"/>
    <property type="match status" value="1"/>
</dbReference>
<comment type="caution">
    <text evidence="6">The sequence shown here is derived from an EMBL/GenBank/DDBJ whole genome shotgun (WGS) entry which is preliminary data.</text>
</comment>
<feature type="region of interest" description="Disordered" evidence="3">
    <location>
        <begin position="315"/>
        <end position="334"/>
    </location>
</feature>
<proteinExistence type="inferred from homology"/>
<dbReference type="GO" id="GO:0005576">
    <property type="term" value="C:extracellular region"/>
    <property type="evidence" value="ECO:0007669"/>
    <property type="project" value="UniProtKB-SubCell"/>
</dbReference>
<dbReference type="InterPro" id="IPR002022">
    <property type="entry name" value="Pec_lyase"/>
</dbReference>
<dbReference type="RefSeq" id="WP_120699930.1">
    <property type="nucleotide sequence ID" value="NZ_RBDX01000035.1"/>
</dbReference>
<evidence type="ECO:0000313" key="7">
    <source>
        <dbReference type="EMBL" id="RKN15476.1"/>
    </source>
</evidence>
<keyword evidence="2" id="KW-0119">Carbohydrate metabolism</keyword>
<evidence type="ECO:0000256" key="4">
    <source>
        <dbReference type="SAM" id="SignalP"/>
    </source>
</evidence>
<dbReference type="InterPro" id="IPR012334">
    <property type="entry name" value="Pectin_lyas_fold"/>
</dbReference>
<dbReference type="EMBL" id="RBDX01000035">
    <property type="protein sequence ID" value="RKN04498.1"/>
    <property type="molecule type" value="Genomic_DNA"/>
</dbReference>
<dbReference type="AlphaFoldDB" id="A0A3A9VUB9"/>
<dbReference type="InterPro" id="IPR011050">
    <property type="entry name" value="Pectin_lyase_fold/virulence"/>
</dbReference>
<dbReference type="EMBL" id="RBDY01000033">
    <property type="protein sequence ID" value="RKN15476.1"/>
    <property type="molecule type" value="Genomic_DNA"/>
</dbReference>
<dbReference type="GO" id="GO:0000272">
    <property type="term" value="P:polysaccharide catabolic process"/>
    <property type="evidence" value="ECO:0007669"/>
    <property type="project" value="UniProtKB-KW"/>
</dbReference>
<dbReference type="OrthoDB" id="112037at2"/>
<feature type="domain" description="Pectate lyase" evidence="5">
    <location>
        <begin position="58"/>
        <end position="272"/>
    </location>
</feature>
<dbReference type="PANTHER" id="PTHR31683:SF18">
    <property type="entry name" value="PECTATE LYASE 21-RELATED"/>
    <property type="match status" value="1"/>
</dbReference>
<gene>
    <name evidence="7" type="ORF">D7318_27485</name>
    <name evidence="6" type="ORF">D7319_28080</name>
</gene>
<sequence length="334" mass="36130">MAKTTVRHRRWVIAATAVALSASPLTVPAAAEPAPAAPAFADAPEGFASTDGGTTGGAAGSTVTVSTFADLNRYATASEPYVIRVAGTIDVNPFGHEIRVASNKTIIGVGTQGHIVGGGFFLNEVSNVIIRNLTIRDTRMPDDDPDDDAYDYDGIQLDGADHVWIDHNRIERMNDGLIDSREDTTDLTVSWNILNEGNKSFGIGWTDNVTARITIHHNWIRDTNARNPSIDNVALAHLYNNHMQDITGYGNYSRGRTRAVIENGYFDNVQDPYYRDSTATLTETGSILVDCEGRREEGGTTFDPRDHYSYTLDPASEVPDIVGEGAGPQSSIGL</sequence>
<reference evidence="8 9" key="1">
    <citation type="submission" date="2018-09" db="EMBL/GenBank/DDBJ databases">
        <title>Streptomyces sp. nov. DS1-2, an endophytic actinomycete isolated from roots of Dendrobium scabrilingue.</title>
        <authorList>
            <person name="Kuncharoen N."/>
            <person name="Kudo T."/>
            <person name="Ohkuma M."/>
            <person name="Yuki M."/>
            <person name="Tanasupawat S."/>
        </authorList>
    </citation>
    <scope>NUCLEOTIDE SEQUENCE [LARGE SCALE GENOMIC DNA]</scope>
    <source>
        <strain evidence="6 9">AZ1-7</strain>
        <strain evidence="7 8">DS1-2</strain>
    </source>
</reference>
<dbReference type="Gene3D" id="2.160.20.10">
    <property type="entry name" value="Single-stranded right-handed beta-helix, Pectin lyase-like"/>
    <property type="match status" value="1"/>
</dbReference>
<evidence type="ECO:0000256" key="3">
    <source>
        <dbReference type="SAM" id="MobiDB-lite"/>
    </source>
</evidence>
<accession>A0A3A9VUB9</accession>
<comment type="similarity">
    <text evidence="2">Belongs to the polysaccharide lyase 1 family.</text>
</comment>
<feature type="signal peptide" evidence="4">
    <location>
        <begin position="1"/>
        <end position="29"/>
    </location>
</feature>
<protein>
    <submittedName>
        <fullName evidence="6">Pectin esterase</fullName>
    </submittedName>
</protein>
<comment type="subcellular location">
    <subcellularLocation>
        <location evidence="2">Secreted</location>
    </subcellularLocation>
</comment>
<dbReference type="Proteomes" id="UP000268652">
    <property type="component" value="Unassembled WGS sequence"/>
</dbReference>
<keyword evidence="2" id="KW-0624">Polysaccharide degradation</keyword>
<evidence type="ECO:0000256" key="2">
    <source>
        <dbReference type="RuleBase" id="RU361173"/>
    </source>
</evidence>
<keyword evidence="4" id="KW-0732">Signal</keyword>
<evidence type="ECO:0000313" key="9">
    <source>
        <dbReference type="Proteomes" id="UP000275024"/>
    </source>
</evidence>
<dbReference type="SUPFAM" id="SSF51126">
    <property type="entry name" value="Pectin lyase-like"/>
    <property type="match status" value="1"/>
</dbReference>